<dbReference type="EMBL" id="CAJNOH010005473">
    <property type="protein sequence ID" value="CAF1398873.1"/>
    <property type="molecule type" value="Genomic_DNA"/>
</dbReference>
<comment type="caution">
    <text evidence="1">The sequence shown here is derived from an EMBL/GenBank/DDBJ whole genome shotgun (WGS) entry which is preliminary data.</text>
</comment>
<name>A0A815KQF7_9BILA</name>
<feature type="non-terminal residue" evidence="1">
    <location>
        <position position="1"/>
    </location>
</feature>
<dbReference type="Proteomes" id="UP000663854">
    <property type="component" value="Unassembled WGS sequence"/>
</dbReference>
<accession>A0A815KQF7</accession>
<dbReference type="AlphaFoldDB" id="A0A815KQF7"/>
<evidence type="ECO:0000313" key="1">
    <source>
        <dbReference type="EMBL" id="CAF1398873.1"/>
    </source>
</evidence>
<sequence length="21" mass="2130">RQLDKLPKGLSMGISIGSAAS</sequence>
<reference evidence="1" key="1">
    <citation type="submission" date="2021-02" db="EMBL/GenBank/DDBJ databases">
        <authorList>
            <person name="Nowell W R."/>
        </authorList>
    </citation>
    <scope>NUCLEOTIDE SEQUENCE</scope>
</reference>
<organism evidence="1 2">
    <name type="scientific">Rotaria sordida</name>
    <dbReference type="NCBI Taxonomy" id="392033"/>
    <lineage>
        <taxon>Eukaryota</taxon>
        <taxon>Metazoa</taxon>
        <taxon>Spiralia</taxon>
        <taxon>Gnathifera</taxon>
        <taxon>Rotifera</taxon>
        <taxon>Eurotatoria</taxon>
        <taxon>Bdelloidea</taxon>
        <taxon>Philodinida</taxon>
        <taxon>Philodinidae</taxon>
        <taxon>Rotaria</taxon>
    </lineage>
</organism>
<gene>
    <name evidence="1" type="ORF">PYM288_LOCUS34717</name>
</gene>
<proteinExistence type="predicted"/>
<protein>
    <submittedName>
        <fullName evidence="1">Uncharacterized protein</fullName>
    </submittedName>
</protein>
<evidence type="ECO:0000313" key="2">
    <source>
        <dbReference type="Proteomes" id="UP000663854"/>
    </source>
</evidence>